<organism evidence="2 3">
    <name type="scientific">Brachybacterium aquaticum</name>
    <dbReference type="NCBI Taxonomy" id="1432564"/>
    <lineage>
        <taxon>Bacteria</taxon>
        <taxon>Bacillati</taxon>
        <taxon>Actinomycetota</taxon>
        <taxon>Actinomycetes</taxon>
        <taxon>Micrococcales</taxon>
        <taxon>Dermabacteraceae</taxon>
        <taxon>Brachybacterium</taxon>
    </lineage>
</organism>
<keyword evidence="1" id="KW-0812">Transmembrane</keyword>
<dbReference type="RefSeq" id="WP_184324593.1">
    <property type="nucleotide sequence ID" value="NZ_JACHLZ010000001.1"/>
</dbReference>
<dbReference type="AlphaFoldDB" id="A0A841AD29"/>
<accession>A0A841AD29</accession>
<comment type="caution">
    <text evidence="2">The sequence shown here is derived from an EMBL/GenBank/DDBJ whole genome shotgun (WGS) entry which is preliminary data.</text>
</comment>
<dbReference type="Proteomes" id="UP000588158">
    <property type="component" value="Unassembled WGS sequence"/>
</dbReference>
<keyword evidence="1" id="KW-1133">Transmembrane helix</keyword>
<evidence type="ECO:0000313" key="2">
    <source>
        <dbReference type="EMBL" id="MBB5831064.1"/>
    </source>
</evidence>
<evidence type="ECO:0000313" key="3">
    <source>
        <dbReference type="Proteomes" id="UP000588158"/>
    </source>
</evidence>
<feature type="transmembrane region" description="Helical" evidence="1">
    <location>
        <begin position="37"/>
        <end position="68"/>
    </location>
</feature>
<reference evidence="2 3" key="1">
    <citation type="submission" date="2020-08" db="EMBL/GenBank/DDBJ databases">
        <title>Sequencing the genomes of 1000 actinobacteria strains.</title>
        <authorList>
            <person name="Klenk H.-P."/>
        </authorList>
    </citation>
    <scope>NUCLEOTIDE SEQUENCE [LARGE SCALE GENOMIC DNA]</scope>
    <source>
        <strain evidence="2 3">DSM 28796</strain>
    </source>
</reference>
<keyword evidence="1" id="KW-0472">Membrane</keyword>
<sequence>MLRYLAFGAIALLILLRLARTRVGAKLLGVPLRALEIVYLVALVIAGILAVVFEQWILLAVVVILLVVSLVEELRARAAHRESASR</sequence>
<dbReference type="EMBL" id="JACHLZ010000001">
    <property type="protein sequence ID" value="MBB5831064.1"/>
    <property type="molecule type" value="Genomic_DNA"/>
</dbReference>
<evidence type="ECO:0000256" key="1">
    <source>
        <dbReference type="SAM" id="Phobius"/>
    </source>
</evidence>
<gene>
    <name evidence="2" type="ORF">HNR70_000877</name>
</gene>
<keyword evidence="3" id="KW-1185">Reference proteome</keyword>
<proteinExistence type="predicted"/>
<protein>
    <submittedName>
        <fullName evidence="2">Type IV secretory pathway VirB3-like protein</fullName>
    </submittedName>
</protein>
<name>A0A841AD29_9MICO</name>